<name>A0A2N9JI93_9ACTN</name>
<gene>
    <name evidence="2" type="ORF">MPLG2_2218</name>
</gene>
<dbReference type="InterPro" id="IPR032716">
    <property type="entry name" value="ACC_epsilon"/>
</dbReference>
<keyword evidence="3" id="KW-1185">Reference proteome</keyword>
<evidence type="ECO:0000313" key="3">
    <source>
        <dbReference type="Proteomes" id="UP000238164"/>
    </source>
</evidence>
<protein>
    <submittedName>
        <fullName evidence="2">Acyl-CoA carboxylase epsilon subunit</fullName>
    </submittedName>
</protein>
<dbReference type="GO" id="GO:0004658">
    <property type="term" value="F:propionyl-CoA carboxylase activity"/>
    <property type="evidence" value="ECO:0007669"/>
    <property type="project" value="InterPro"/>
</dbReference>
<dbReference type="Proteomes" id="UP000238164">
    <property type="component" value="Chromosome 1"/>
</dbReference>
<sequence>MTGAAAKAGPEAIIVHGHPSDVELAALSAALLTLLNAAADQPDEAPTPTTQGWRSRSRQLRLRPSPGHGAWKASVRRD</sequence>
<evidence type="ECO:0000313" key="2">
    <source>
        <dbReference type="EMBL" id="SPD87248.1"/>
    </source>
</evidence>
<proteinExistence type="predicted"/>
<dbReference type="KEGG" id="mgg:MPLG2_2218"/>
<accession>A0A2N9JI93</accession>
<organism evidence="2 3">
    <name type="scientific">Micropruina glycogenica</name>
    <dbReference type="NCBI Taxonomy" id="75385"/>
    <lineage>
        <taxon>Bacteria</taxon>
        <taxon>Bacillati</taxon>
        <taxon>Actinomycetota</taxon>
        <taxon>Actinomycetes</taxon>
        <taxon>Propionibacteriales</taxon>
        <taxon>Nocardioidaceae</taxon>
        <taxon>Micropruina</taxon>
    </lineage>
</organism>
<dbReference type="Pfam" id="PF13822">
    <property type="entry name" value="ACC_epsilon"/>
    <property type="match status" value="1"/>
</dbReference>
<dbReference type="RefSeq" id="WP_105186016.1">
    <property type="nucleotide sequence ID" value="NZ_BAAAGO010000004.1"/>
</dbReference>
<evidence type="ECO:0000256" key="1">
    <source>
        <dbReference type="SAM" id="MobiDB-lite"/>
    </source>
</evidence>
<reference evidence="2 3" key="1">
    <citation type="submission" date="2018-02" db="EMBL/GenBank/DDBJ databases">
        <authorList>
            <person name="Cohen D.B."/>
            <person name="Kent A.D."/>
        </authorList>
    </citation>
    <scope>NUCLEOTIDE SEQUENCE [LARGE SCALE GENOMIC DNA]</scope>
    <source>
        <strain evidence="2">1</strain>
    </source>
</reference>
<dbReference type="AlphaFoldDB" id="A0A2N9JI93"/>
<dbReference type="GO" id="GO:0003989">
    <property type="term" value="F:acetyl-CoA carboxylase activity"/>
    <property type="evidence" value="ECO:0007669"/>
    <property type="project" value="InterPro"/>
</dbReference>
<dbReference type="EMBL" id="LT985188">
    <property type="protein sequence ID" value="SPD87248.1"/>
    <property type="molecule type" value="Genomic_DNA"/>
</dbReference>
<feature type="region of interest" description="Disordered" evidence="1">
    <location>
        <begin position="39"/>
        <end position="78"/>
    </location>
</feature>